<dbReference type="EC" id="3.1.11.6" evidence="6"/>
<dbReference type="SUPFAM" id="SSF116842">
    <property type="entry name" value="XseB-like"/>
    <property type="match status" value="1"/>
</dbReference>
<gene>
    <name evidence="6" type="primary">xseB</name>
    <name evidence="8" type="ORF">FHR36_000453</name>
</gene>
<evidence type="ECO:0000256" key="6">
    <source>
        <dbReference type="HAMAP-Rule" id="MF_00337"/>
    </source>
</evidence>
<sequence length="95" mass="10100">MADQETTGTPGDTAPTGTAAADTTPADDALGYEQARDELLDVVRRLETGGTTLEESLALWERGEQLAKVCQRWLDGARARLDAALAAEEGQPGRE</sequence>
<evidence type="ECO:0000256" key="2">
    <source>
        <dbReference type="ARBA" id="ARBA00022490"/>
    </source>
</evidence>
<dbReference type="Gene3D" id="1.10.287.1040">
    <property type="entry name" value="Exonuclease VII, small subunit"/>
    <property type="match status" value="1"/>
</dbReference>
<evidence type="ECO:0000256" key="5">
    <source>
        <dbReference type="ARBA" id="ARBA00022839"/>
    </source>
</evidence>
<evidence type="ECO:0000313" key="9">
    <source>
        <dbReference type="Proteomes" id="UP001206483"/>
    </source>
</evidence>
<feature type="region of interest" description="Disordered" evidence="7">
    <location>
        <begin position="1"/>
        <end position="27"/>
    </location>
</feature>
<keyword evidence="3 6" id="KW-0540">Nuclease</keyword>
<keyword evidence="5 6" id="KW-0269">Exonuclease</keyword>
<organism evidence="8 9">
    <name type="scientific">Kitasatospora paracochleata</name>
    <dbReference type="NCBI Taxonomy" id="58354"/>
    <lineage>
        <taxon>Bacteria</taxon>
        <taxon>Bacillati</taxon>
        <taxon>Actinomycetota</taxon>
        <taxon>Actinomycetes</taxon>
        <taxon>Kitasatosporales</taxon>
        <taxon>Streptomycetaceae</taxon>
        <taxon>Kitasatospora</taxon>
    </lineage>
</organism>
<name>A0ABT1IRW2_9ACTN</name>
<protein>
    <recommendedName>
        <fullName evidence="6">Exodeoxyribonuclease 7 small subunit</fullName>
        <ecNumber evidence="6">3.1.11.6</ecNumber>
    </recommendedName>
    <alternativeName>
        <fullName evidence="6">Exodeoxyribonuclease VII small subunit</fullName>
        <shortName evidence="6">Exonuclease VII small subunit</shortName>
    </alternativeName>
</protein>
<dbReference type="NCBIfam" id="TIGR01280">
    <property type="entry name" value="xseB"/>
    <property type="match status" value="1"/>
</dbReference>
<evidence type="ECO:0000256" key="7">
    <source>
        <dbReference type="SAM" id="MobiDB-lite"/>
    </source>
</evidence>
<comment type="catalytic activity">
    <reaction evidence="6">
        <text>Exonucleolytic cleavage in either 5'- to 3'- or 3'- to 5'-direction to yield nucleoside 5'-phosphates.</text>
        <dbReference type="EC" id="3.1.11.6"/>
    </reaction>
</comment>
<evidence type="ECO:0000256" key="3">
    <source>
        <dbReference type="ARBA" id="ARBA00022722"/>
    </source>
</evidence>
<dbReference type="Proteomes" id="UP001206483">
    <property type="component" value="Unassembled WGS sequence"/>
</dbReference>
<evidence type="ECO:0000313" key="8">
    <source>
        <dbReference type="EMBL" id="MCP2307361.1"/>
    </source>
</evidence>
<dbReference type="InterPro" id="IPR037004">
    <property type="entry name" value="Exonuc_VII_ssu_sf"/>
</dbReference>
<dbReference type="NCBIfam" id="NF002139">
    <property type="entry name" value="PRK00977.1-3"/>
    <property type="match status" value="1"/>
</dbReference>
<keyword evidence="4 6" id="KW-0378">Hydrolase</keyword>
<comment type="similarity">
    <text evidence="1 6">Belongs to the XseB family.</text>
</comment>
<reference evidence="8 9" key="1">
    <citation type="submission" date="2022-06" db="EMBL/GenBank/DDBJ databases">
        <title>Sequencing the genomes of 1000 actinobacteria strains.</title>
        <authorList>
            <person name="Klenk H.-P."/>
        </authorList>
    </citation>
    <scope>NUCLEOTIDE SEQUENCE [LARGE SCALE GENOMIC DNA]</scope>
    <source>
        <strain evidence="8 9">DSM 41656</strain>
    </source>
</reference>
<evidence type="ECO:0000256" key="1">
    <source>
        <dbReference type="ARBA" id="ARBA00009998"/>
    </source>
</evidence>
<dbReference type="PANTHER" id="PTHR34137">
    <property type="entry name" value="EXODEOXYRIBONUCLEASE 7 SMALL SUBUNIT"/>
    <property type="match status" value="1"/>
</dbReference>
<dbReference type="InterPro" id="IPR003761">
    <property type="entry name" value="Exonuc_VII_S"/>
</dbReference>
<dbReference type="GO" id="GO:0008855">
    <property type="term" value="F:exodeoxyribonuclease VII activity"/>
    <property type="evidence" value="ECO:0007669"/>
    <property type="project" value="UniProtKB-EC"/>
</dbReference>
<comment type="subcellular location">
    <subcellularLocation>
        <location evidence="6">Cytoplasm</location>
    </subcellularLocation>
</comment>
<accession>A0ABT1IRW2</accession>
<evidence type="ECO:0000256" key="4">
    <source>
        <dbReference type="ARBA" id="ARBA00022801"/>
    </source>
</evidence>
<comment type="subunit">
    <text evidence="6">Heterooligomer composed of large and small subunits.</text>
</comment>
<dbReference type="RefSeq" id="WP_253793313.1">
    <property type="nucleotide sequence ID" value="NZ_BAAAUB010000033.1"/>
</dbReference>
<dbReference type="HAMAP" id="MF_00337">
    <property type="entry name" value="Exonuc_7_S"/>
    <property type="match status" value="1"/>
</dbReference>
<keyword evidence="2 6" id="KW-0963">Cytoplasm</keyword>
<dbReference type="EMBL" id="JAMZDX010000001">
    <property type="protein sequence ID" value="MCP2307361.1"/>
    <property type="molecule type" value="Genomic_DNA"/>
</dbReference>
<comment type="caution">
    <text evidence="8">The sequence shown here is derived from an EMBL/GenBank/DDBJ whole genome shotgun (WGS) entry which is preliminary data.</text>
</comment>
<dbReference type="PANTHER" id="PTHR34137:SF1">
    <property type="entry name" value="EXODEOXYRIBONUCLEASE 7 SMALL SUBUNIT"/>
    <property type="match status" value="1"/>
</dbReference>
<comment type="function">
    <text evidence="6">Bidirectionally degrades single-stranded DNA into large acid-insoluble oligonucleotides, which are then degraded further into small acid-soluble oligonucleotides.</text>
</comment>
<keyword evidence="9" id="KW-1185">Reference proteome</keyword>
<proteinExistence type="inferred from homology"/>
<dbReference type="Pfam" id="PF02609">
    <property type="entry name" value="Exonuc_VII_S"/>
    <property type="match status" value="1"/>
</dbReference>